<name>A0A284VJE1_9EURY</name>
<accession>A0A284VJE1</accession>
<dbReference type="AlphaFoldDB" id="A0A284VJE1"/>
<sequence>MARDSATALTVWDLRLSGKRYWDKVDTCQKYSTLKNWQKNMIIALRRRSLN</sequence>
<gene>
    <name evidence="1" type="ORF">MNV_1180033</name>
</gene>
<proteinExistence type="predicted"/>
<keyword evidence="2" id="KW-1185">Reference proteome</keyword>
<organism evidence="1 2">
    <name type="scientific">Candidatus Methanoperedens nitratireducens</name>
    <dbReference type="NCBI Taxonomy" id="1392998"/>
    <lineage>
        <taxon>Archaea</taxon>
        <taxon>Methanobacteriati</taxon>
        <taxon>Methanobacteriota</taxon>
        <taxon>Stenosarchaea group</taxon>
        <taxon>Methanomicrobia</taxon>
        <taxon>Methanosarcinales</taxon>
        <taxon>ANME-2 cluster</taxon>
        <taxon>Candidatus Methanoperedentaceae</taxon>
        <taxon>Candidatus Methanoperedens</taxon>
    </lineage>
</organism>
<dbReference type="Proteomes" id="UP000218615">
    <property type="component" value="Unassembled WGS sequence"/>
</dbReference>
<dbReference type="EMBL" id="FZMP01000022">
    <property type="protein sequence ID" value="SNQ59415.1"/>
    <property type="molecule type" value="Genomic_DNA"/>
</dbReference>
<evidence type="ECO:0000313" key="1">
    <source>
        <dbReference type="EMBL" id="SNQ59415.1"/>
    </source>
</evidence>
<reference evidence="2" key="1">
    <citation type="submission" date="2017-06" db="EMBL/GenBank/DDBJ databases">
        <authorList>
            <person name="Cremers G."/>
        </authorList>
    </citation>
    <scope>NUCLEOTIDE SEQUENCE [LARGE SCALE GENOMIC DNA]</scope>
</reference>
<evidence type="ECO:0000313" key="2">
    <source>
        <dbReference type="Proteomes" id="UP000218615"/>
    </source>
</evidence>
<protein>
    <submittedName>
        <fullName evidence="1">Uncharacterized protein</fullName>
    </submittedName>
</protein>